<comment type="function">
    <text evidence="1 11">Part of the binding-protein-dependent transport system for molybdenum; probably responsible for the translocation of the substrate across the membrane.</text>
</comment>
<dbReference type="RefSeq" id="WP_394838818.1">
    <property type="nucleotide sequence ID" value="NZ_CP089929.1"/>
</dbReference>
<dbReference type="InterPro" id="IPR035906">
    <property type="entry name" value="MetI-like_sf"/>
</dbReference>
<dbReference type="Gene3D" id="1.10.3720.10">
    <property type="entry name" value="MetI-like"/>
    <property type="match status" value="1"/>
</dbReference>
<evidence type="ECO:0000256" key="9">
    <source>
        <dbReference type="ARBA" id="ARBA00023136"/>
    </source>
</evidence>
<evidence type="ECO:0000259" key="12">
    <source>
        <dbReference type="PROSITE" id="PS50928"/>
    </source>
</evidence>
<gene>
    <name evidence="13" type="primary">modB</name>
    <name evidence="13" type="ORF">LVJ94_18160</name>
</gene>
<accession>A0ABZ2LJ07</accession>
<keyword evidence="9 10" id="KW-0472">Membrane</keyword>
<feature type="transmembrane region" description="Helical" evidence="10">
    <location>
        <begin position="6"/>
        <end position="31"/>
    </location>
</feature>
<dbReference type="Pfam" id="PF00528">
    <property type="entry name" value="BPD_transp_1"/>
    <property type="match status" value="1"/>
</dbReference>
<dbReference type="InterPro" id="IPR011867">
    <property type="entry name" value="ModB_ABC"/>
</dbReference>
<feature type="transmembrane region" description="Helical" evidence="10">
    <location>
        <begin position="137"/>
        <end position="155"/>
    </location>
</feature>
<evidence type="ECO:0000256" key="1">
    <source>
        <dbReference type="ARBA" id="ARBA00002949"/>
    </source>
</evidence>
<feature type="transmembrane region" description="Helical" evidence="10">
    <location>
        <begin position="190"/>
        <end position="208"/>
    </location>
</feature>
<dbReference type="SUPFAM" id="SSF161098">
    <property type="entry name" value="MetI-like"/>
    <property type="match status" value="1"/>
</dbReference>
<feature type="transmembrane region" description="Helical" evidence="10">
    <location>
        <begin position="38"/>
        <end position="60"/>
    </location>
</feature>
<dbReference type="PROSITE" id="PS50928">
    <property type="entry name" value="ABC_TM1"/>
    <property type="match status" value="1"/>
</dbReference>
<organism evidence="13 14">
    <name type="scientific">Pendulispora rubella</name>
    <dbReference type="NCBI Taxonomy" id="2741070"/>
    <lineage>
        <taxon>Bacteria</taxon>
        <taxon>Pseudomonadati</taxon>
        <taxon>Myxococcota</taxon>
        <taxon>Myxococcia</taxon>
        <taxon>Myxococcales</taxon>
        <taxon>Sorangiineae</taxon>
        <taxon>Pendulisporaceae</taxon>
        <taxon>Pendulispora</taxon>
    </lineage>
</organism>
<keyword evidence="7 10" id="KW-0812">Transmembrane</keyword>
<evidence type="ECO:0000313" key="14">
    <source>
        <dbReference type="Proteomes" id="UP001374803"/>
    </source>
</evidence>
<dbReference type="NCBIfam" id="TIGR02141">
    <property type="entry name" value="modB_ABC"/>
    <property type="match status" value="1"/>
</dbReference>
<sequence>MSPLALSLFVATGSTLLAAVVGLAMATLLATRRFPGRALLDVLVTVPMVMPPTVLGYYLLVLLGRRGPIGQAFEALTGSSIVFTRTGAVVAAAIGALPIVIKSGRAALEDVDPQLVFAARTLGASAWRAFLTVRLPLAGRGIIAALMLAFARALGDFGVTLMVAGNIPGETQTASLAIFDAILAQRDDEALSLVIVLSLVAIAVLYTVNKLTERRRA</sequence>
<evidence type="ECO:0000256" key="7">
    <source>
        <dbReference type="ARBA" id="ARBA00022692"/>
    </source>
</evidence>
<feature type="transmembrane region" description="Helical" evidence="10">
    <location>
        <begin position="80"/>
        <end position="101"/>
    </location>
</feature>
<name>A0ABZ2LJ07_9BACT</name>
<keyword evidence="14" id="KW-1185">Reference proteome</keyword>
<protein>
    <recommendedName>
        <fullName evidence="11">Molybdenum transport system permease</fullName>
    </recommendedName>
</protein>
<feature type="domain" description="ABC transmembrane type-1" evidence="12">
    <location>
        <begin position="4"/>
        <end position="212"/>
    </location>
</feature>
<evidence type="ECO:0000256" key="2">
    <source>
        <dbReference type="ARBA" id="ARBA00004651"/>
    </source>
</evidence>
<comment type="subcellular location">
    <subcellularLocation>
        <location evidence="2 10">Cell membrane</location>
        <topology evidence="2 10">Multi-pass membrane protein</topology>
    </subcellularLocation>
</comment>
<dbReference type="PANTHER" id="PTHR30183:SF3">
    <property type="entry name" value="MOLYBDENUM TRANSPORT SYSTEM PERMEASE PROTEIN MODB"/>
    <property type="match status" value="1"/>
</dbReference>
<proteinExistence type="inferred from homology"/>
<evidence type="ECO:0000256" key="8">
    <source>
        <dbReference type="ARBA" id="ARBA00022989"/>
    </source>
</evidence>
<keyword evidence="8 10" id="KW-1133">Transmembrane helix</keyword>
<dbReference type="PANTHER" id="PTHR30183">
    <property type="entry name" value="MOLYBDENUM TRANSPORT SYSTEM PERMEASE PROTEIN MODB"/>
    <property type="match status" value="1"/>
</dbReference>
<dbReference type="EMBL" id="CP089983">
    <property type="protein sequence ID" value="WXB09146.1"/>
    <property type="molecule type" value="Genomic_DNA"/>
</dbReference>
<evidence type="ECO:0000256" key="6">
    <source>
        <dbReference type="ARBA" id="ARBA00022505"/>
    </source>
</evidence>
<keyword evidence="5 11" id="KW-1003">Cell membrane</keyword>
<dbReference type="Proteomes" id="UP001374803">
    <property type="component" value="Chromosome"/>
</dbReference>
<keyword evidence="6 11" id="KW-0500">Molybdenum</keyword>
<evidence type="ECO:0000256" key="4">
    <source>
        <dbReference type="ARBA" id="ARBA00022448"/>
    </source>
</evidence>
<reference evidence="13" key="1">
    <citation type="submission" date="2021-12" db="EMBL/GenBank/DDBJ databases">
        <title>Discovery of the Pendulisporaceae a myxobacterial family with distinct sporulation behavior and unique specialized metabolism.</title>
        <authorList>
            <person name="Garcia R."/>
            <person name="Popoff A."/>
            <person name="Bader C.D."/>
            <person name="Loehr J."/>
            <person name="Walesch S."/>
            <person name="Walt C."/>
            <person name="Boldt J."/>
            <person name="Bunk B."/>
            <person name="Haeckl F.J.F.P.J."/>
            <person name="Gunesch A.P."/>
            <person name="Birkelbach J."/>
            <person name="Nuebel U."/>
            <person name="Pietschmann T."/>
            <person name="Bach T."/>
            <person name="Mueller R."/>
        </authorList>
    </citation>
    <scope>NUCLEOTIDE SEQUENCE</scope>
    <source>
        <strain evidence="13">MSr11367</strain>
    </source>
</reference>
<keyword evidence="4 10" id="KW-0813">Transport</keyword>
<evidence type="ECO:0000256" key="5">
    <source>
        <dbReference type="ARBA" id="ARBA00022475"/>
    </source>
</evidence>
<evidence type="ECO:0000256" key="10">
    <source>
        <dbReference type="RuleBase" id="RU363032"/>
    </source>
</evidence>
<comment type="similarity">
    <text evidence="3 11">Belongs to the binding-protein-dependent transport system permease family. CysTW subfamily.</text>
</comment>
<dbReference type="InterPro" id="IPR000515">
    <property type="entry name" value="MetI-like"/>
</dbReference>
<evidence type="ECO:0000256" key="3">
    <source>
        <dbReference type="ARBA" id="ARBA00007069"/>
    </source>
</evidence>
<dbReference type="CDD" id="cd06261">
    <property type="entry name" value="TM_PBP2"/>
    <property type="match status" value="1"/>
</dbReference>
<evidence type="ECO:0000313" key="13">
    <source>
        <dbReference type="EMBL" id="WXB09146.1"/>
    </source>
</evidence>
<evidence type="ECO:0000256" key="11">
    <source>
        <dbReference type="RuleBase" id="RU365097"/>
    </source>
</evidence>